<dbReference type="PANTHER" id="PTHR10887">
    <property type="entry name" value="DNA2/NAM7 HELICASE FAMILY"/>
    <property type="match status" value="1"/>
</dbReference>
<dbReference type="GO" id="GO:0005737">
    <property type="term" value="C:cytoplasm"/>
    <property type="evidence" value="ECO:0007669"/>
    <property type="project" value="TreeGrafter"/>
</dbReference>
<comment type="caution">
    <text evidence="8">The sequence shown here is derived from an EMBL/GenBank/DDBJ whole genome shotgun (WGS) entry which is preliminary data.</text>
</comment>
<evidence type="ECO:0000313" key="9">
    <source>
        <dbReference type="Proteomes" id="UP000308730"/>
    </source>
</evidence>
<dbReference type="FunFam" id="3.40.50.300:FF:000326">
    <property type="entry name" value="P-loop containing nucleoside triphosphate hydrolase"/>
    <property type="match status" value="1"/>
</dbReference>
<comment type="similarity">
    <text evidence="1">Belongs to the DNA2/NAM7 helicase family.</text>
</comment>
<evidence type="ECO:0000259" key="7">
    <source>
        <dbReference type="Pfam" id="PF13087"/>
    </source>
</evidence>
<evidence type="ECO:0000256" key="5">
    <source>
        <dbReference type="ARBA" id="ARBA00022840"/>
    </source>
</evidence>
<dbReference type="GO" id="GO:0005524">
    <property type="term" value="F:ATP binding"/>
    <property type="evidence" value="ECO:0007669"/>
    <property type="project" value="UniProtKB-KW"/>
</dbReference>
<evidence type="ECO:0000259" key="6">
    <source>
        <dbReference type="Pfam" id="PF13086"/>
    </source>
</evidence>
<dbReference type="Pfam" id="PF13086">
    <property type="entry name" value="AAA_11"/>
    <property type="match status" value="1"/>
</dbReference>
<dbReference type="Pfam" id="PF13087">
    <property type="entry name" value="AAA_12"/>
    <property type="match status" value="1"/>
</dbReference>
<evidence type="ECO:0000256" key="2">
    <source>
        <dbReference type="ARBA" id="ARBA00022741"/>
    </source>
</evidence>
<sequence>MPPHDALSPGELYYEEYQAYEEHFLEMIHAEQEEDEAVLRERLSSWSVERLKQEGYCINGLGAYWLEKNHFGRPVAAFALGPGIFLPEHQFANGTQVLVSRLDPLKEEPYRGSVVGTTKTQLRVSFEESFDVDDGHWRLDVGRSSIVFDRMRAAIGRLGCDVNSQESSPEADTSDREYILQGTHLRDVLLRSFRPPNSIVADQTPDEHFPPDALPDQDLGLAQISPKGIFSTDMRIQSWARRYSLKEPLVVEGDPMLSGLNATQIRAVAMMLDNRFTLVQGPPGTGKTKTIIEAVKLLKVHFEIPQPILLCTYTNVAVDNLVEGLVAAGLNPLRVGFGGKVKDSLLTHTLDHKLKTHPLAKKLEEAGARADEVQKRREYLLTRISDLRATTPTGTKAARLANMETGALTLERQYYALKGKAYGLYQHILREVVHGSDVVCTTCITSASIQLTVSDFPIVFIDEASMSTEPATLIPLMKGSQHVALIGDHKQLPPVITSPEAQAKGLGVSLFERLADEGMVPSIMLDIQYRMHPRISHFPSHEFYNFSVRDGTVVDGLVASHLQPPSTSLLDLAPSATPRQGPSVVFLHHGGGESLKDRSRVNITEAHIVCSVIEDLLLHNPDLRGTNIGVIAPYVAQITLLNRLLNMDEKYISRFKTVLGDHRAMQVPFIEVKTVDGFEGREKDVIVFSTVRNNSSGHIGFLSDRRRLNVGLTRAKRGLVMVGNIETLKSGRTAKGGVVETLNPQAKVGKSTEAWKRYTEYLDAEKLIVRLDGKPLKKVLYGNLPGYQLL</sequence>
<evidence type="ECO:0000256" key="4">
    <source>
        <dbReference type="ARBA" id="ARBA00022806"/>
    </source>
</evidence>
<dbReference type="SUPFAM" id="SSF52540">
    <property type="entry name" value="P-loop containing nucleoside triphosphate hydrolases"/>
    <property type="match status" value="1"/>
</dbReference>
<accession>A0A4S4MXD8</accession>
<name>A0A4S4MXD8_9APHY</name>
<proteinExistence type="inferred from homology"/>
<dbReference type="Gene3D" id="3.40.50.300">
    <property type="entry name" value="P-loop containing nucleotide triphosphate hydrolases"/>
    <property type="match status" value="2"/>
</dbReference>
<dbReference type="InterPro" id="IPR047187">
    <property type="entry name" value="SF1_C_Upf1"/>
</dbReference>
<dbReference type="AlphaFoldDB" id="A0A4S4MXD8"/>
<keyword evidence="2" id="KW-0547">Nucleotide-binding</keyword>
<dbReference type="InterPro" id="IPR045055">
    <property type="entry name" value="DNA2/NAM7-like"/>
</dbReference>
<dbReference type="PANTHER" id="PTHR10887:SF517">
    <property type="entry name" value="RNA HELICASE NONSENSE MRNA REDUCING FACTOR"/>
    <property type="match status" value="1"/>
</dbReference>
<organism evidence="8 9">
    <name type="scientific">Antrodiella citrinella</name>
    <dbReference type="NCBI Taxonomy" id="2447956"/>
    <lineage>
        <taxon>Eukaryota</taxon>
        <taxon>Fungi</taxon>
        <taxon>Dikarya</taxon>
        <taxon>Basidiomycota</taxon>
        <taxon>Agaricomycotina</taxon>
        <taxon>Agaricomycetes</taxon>
        <taxon>Polyporales</taxon>
        <taxon>Steccherinaceae</taxon>
        <taxon>Antrodiella</taxon>
    </lineage>
</organism>
<dbReference type="InterPro" id="IPR027417">
    <property type="entry name" value="P-loop_NTPase"/>
</dbReference>
<dbReference type="GO" id="GO:0000184">
    <property type="term" value="P:nuclear-transcribed mRNA catabolic process, nonsense-mediated decay"/>
    <property type="evidence" value="ECO:0007669"/>
    <property type="project" value="TreeGrafter"/>
</dbReference>
<keyword evidence="5" id="KW-0067">ATP-binding</keyword>
<keyword evidence="4" id="KW-0347">Helicase</keyword>
<feature type="domain" description="DNA2/NAM7 helicase-like C-terminal" evidence="7">
    <location>
        <begin position="507"/>
        <end position="725"/>
    </location>
</feature>
<gene>
    <name evidence="8" type="ORF">EUX98_g3918</name>
</gene>
<evidence type="ECO:0000313" key="8">
    <source>
        <dbReference type="EMBL" id="THH30257.1"/>
    </source>
</evidence>
<dbReference type="Proteomes" id="UP000308730">
    <property type="component" value="Unassembled WGS sequence"/>
</dbReference>
<dbReference type="GO" id="GO:0003724">
    <property type="term" value="F:RNA helicase activity"/>
    <property type="evidence" value="ECO:0007669"/>
    <property type="project" value="TreeGrafter"/>
</dbReference>
<dbReference type="InterPro" id="IPR041677">
    <property type="entry name" value="DNA2/NAM7_AAA_11"/>
</dbReference>
<dbReference type="CDD" id="cd18808">
    <property type="entry name" value="SF1_C_Upf1"/>
    <property type="match status" value="1"/>
</dbReference>
<dbReference type="GO" id="GO:0016787">
    <property type="term" value="F:hydrolase activity"/>
    <property type="evidence" value="ECO:0007669"/>
    <property type="project" value="UniProtKB-KW"/>
</dbReference>
<protein>
    <recommendedName>
        <fullName evidence="10">AAA+ ATPase domain-containing protein</fullName>
    </recommendedName>
</protein>
<dbReference type="InterPro" id="IPR041679">
    <property type="entry name" value="DNA2/NAM7-like_C"/>
</dbReference>
<feature type="domain" description="DNA2/NAM7 helicase helicase" evidence="6">
    <location>
        <begin position="260"/>
        <end position="498"/>
    </location>
</feature>
<keyword evidence="3" id="KW-0378">Hydrolase</keyword>
<evidence type="ECO:0000256" key="1">
    <source>
        <dbReference type="ARBA" id="ARBA00007913"/>
    </source>
</evidence>
<evidence type="ECO:0008006" key="10">
    <source>
        <dbReference type="Google" id="ProtNLM"/>
    </source>
</evidence>
<dbReference type="OrthoDB" id="6730379at2759"/>
<evidence type="ECO:0000256" key="3">
    <source>
        <dbReference type="ARBA" id="ARBA00022801"/>
    </source>
</evidence>
<dbReference type="EMBL" id="SGPM01000088">
    <property type="protein sequence ID" value="THH30257.1"/>
    <property type="molecule type" value="Genomic_DNA"/>
</dbReference>
<reference evidence="8 9" key="1">
    <citation type="submission" date="2019-02" db="EMBL/GenBank/DDBJ databases">
        <title>Genome sequencing of the rare red list fungi Antrodiella citrinella (Flaviporus citrinellus).</title>
        <authorList>
            <person name="Buettner E."/>
            <person name="Kellner H."/>
        </authorList>
    </citation>
    <scope>NUCLEOTIDE SEQUENCE [LARGE SCALE GENOMIC DNA]</scope>
    <source>
        <strain evidence="8 9">DSM 108506</strain>
    </source>
</reference>
<dbReference type="GO" id="GO:0005694">
    <property type="term" value="C:chromosome"/>
    <property type="evidence" value="ECO:0007669"/>
    <property type="project" value="UniProtKB-ARBA"/>
</dbReference>
<keyword evidence="9" id="KW-1185">Reference proteome</keyword>